<proteinExistence type="predicted"/>
<evidence type="ECO:0000313" key="2">
    <source>
        <dbReference type="Proteomes" id="UP001157502"/>
    </source>
</evidence>
<name>A0ACC2G086_DALPE</name>
<dbReference type="EMBL" id="CM055746">
    <property type="protein sequence ID" value="KAJ7997049.1"/>
    <property type="molecule type" value="Genomic_DNA"/>
</dbReference>
<reference evidence="1" key="1">
    <citation type="submission" date="2021-05" db="EMBL/GenBank/DDBJ databases">
        <authorList>
            <person name="Pan Q."/>
            <person name="Jouanno E."/>
            <person name="Zahm M."/>
            <person name="Klopp C."/>
            <person name="Cabau C."/>
            <person name="Louis A."/>
            <person name="Berthelot C."/>
            <person name="Parey E."/>
            <person name="Roest Crollius H."/>
            <person name="Montfort J."/>
            <person name="Robinson-Rechavi M."/>
            <person name="Bouchez O."/>
            <person name="Lampietro C."/>
            <person name="Lopez Roques C."/>
            <person name="Donnadieu C."/>
            <person name="Postlethwait J."/>
            <person name="Bobe J."/>
            <person name="Dillon D."/>
            <person name="Chandos A."/>
            <person name="von Hippel F."/>
            <person name="Guiguen Y."/>
        </authorList>
    </citation>
    <scope>NUCLEOTIDE SEQUENCE</scope>
    <source>
        <strain evidence="1">YG-Jan2019</strain>
    </source>
</reference>
<keyword evidence="2" id="KW-1185">Reference proteome</keyword>
<accession>A0ACC2G086</accession>
<organism evidence="1 2">
    <name type="scientific">Dallia pectoralis</name>
    <name type="common">Alaska blackfish</name>
    <dbReference type="NCBI Taxonomy" id="75939"/>
    <lineage>
        <taxon>Eukaryota</taxon>
        <taxon>Metazoa</taxon>
        <taxon>Chordata</taxon>
        <taxon>Craniata</taxon>
        <taxon>Vertebrata</taxon>
        <taxon>Euteleostomi</taxon>
        <taxon>Actinopterygii</taxon>
        <taxon>Neopterygii</taxon>
        <taxon>Teleostei</taxon>
        <taxon>Protacanthopterygii</taxon>
        <taxon>Esociformes</taxon>
        <taxon>Umbridae</taxon>
        <taxon>Dallia</taxon>
    </lineage>
</organism>
<comment type="caution">
    <text evidence="1">The sequence shown here is derived from an EMBL/GenBank/DDBJ whole genome shotgun (WGS) entry which is preliminary data.</text>
</comment>
<gene>
    <name evidence="1" type="ORF">DPEC_G00224890</name>
</gene>
<dbReference type="Proteomes" id="UP001157502">
    <property type="component" value="Chromosome 19"/>
</dbReference>
<sequence>MSLCSLGSPNRGVGFGKAAHITAAVYKLFTKPNQQALKEVIVWSEPQSLLSSVPITTLVTLALLQSTVAACNLRGDLFSRSKPEWRGPVVRVHWEKRAVGKCSRLEYQ</sequence>
<protein>
    <submittedName>
        <fullName evidence="1">Uncharacterized protein</fullName>
    </submittedName>
</protein>
<evidence type="ECO:0000313" key="1">
    <source>
        <dbReference type="EMBL" id="KAJ7997049.1"/>
    </source>
</evidence>